<evidence type="ECO:0000313" key="5">
    <source>
        <dbReference type="Proteomes" id="UP001642483"/>
    </source>
</evidence>
<feature type="signal peptide" evidence="3">
    <location>
        <begin position="1"/>
        <end position="17"/>
    </location>
</feature>
<dbReference type="PANTHER" id="PTHR31770">
    <property type="entry name" value="CHEMOKINE-LIKE PROTEIN TAFA FAMILY MEMBER"/>
    <property type="match status" value="1"/>
</dbReference>
<comment type="similarity">
    <text evidence="1">Belongs to the TAFA family.</text>
</comment>
<protein>
    <submittedName>
        <fullName evidence="4">Uncharacterized protein</fullName>
    </submittedName>
</protein>
<name>A0ABP0FY11_CLALP</name>
<keyword evidence="2 3" id="KW-0732">Signal</keyword>
<dbReference type="Pfam" id="PF12020">
    <property type="entry name" value="TAFA"/>
    <property type="match status" value="1"/>
</dbReference>
<dbReference type="PANTHER" id="PTHR31770:SF3">
    <property type="entry name" value="CHEMOKINE-LIKE PROTEIN TAFA-3"/>
    <property type="match status" value="1"/>
</dbReference>
<dbReference type="EMBL" id="CAWYQH010000097">
    <property type="protein sequence ID" value="CAK8684085.1"/>
    <property type="molecule type" value="Genomic_DNA"/>
</dbReference>
<dbReference type="InterPro" id="IPR020350">
    <property type="entry name" value="Chemokine-like_TAFA"/>
</dbReference>
<comment type="caution">
    <text evidence="4">The sequence shown here is derived from an EMBL/GenBank/DDBJ whole genome shotgun (WGS) entry which is preliminary data.</text>
</comment>
<gene>
    <name evidence="4" type="ORF">CVLEPA_LOCUS15085</name>
</gene>
<evidence type="ECO:0000313" key="4">
    <source>
        <dbReference type="EMBL" id="CAK8684085.1"/>
    </source>
</evidence>
<sequence>MFIVMLFLLSHLGEVSAFATQEPLVESCEILSDKSKHFIGKESLERTIKCACRSGKIAGTSRESPACVPEYIFWAELWCDMQPCLTNETCTVHYDMSGWSCSDGVKVKNINIKATPESLRR</sequence>
<organism evidence="4 5">
    <name type="scientific">Clavelina lepadiformis</name>
    <name type="common">Light-bulb sea squirt</name>
    <name type="synonym">Ascidia lepadiformis</name>
    <dbReference type="NCBI Taxonomy" id="159417"/>
    <lineage>
        <taxon>Eukaryota</taxon>
        <taxon>Metazoa</taxon>
        <taxon>Chordata</taxon>
        <taxon>Tunicata</taxon>
        <taxon>Ascidiacea</taxon>
        <taxon>Aplousobranchia</taxon>
        <taxon>Clavelinidae</taxon>
        <taxon>Clavelina</taxon>
    </lineage>
</organism>
<evidence type="ECO:0000256" key="3">
    <source>
        <dbReference type="SAM" id="SignalP"/>
    </source>
</evidence>
<feature type="chain" id="PRO_5047084597" evidence="3">
    <location>
        <begin position="18"/>
        <end position="121"/>
    </location>
</feature>
<evidence type="ECO:0000256" key="2">
    <source>
        <dbReference type="ARBA" id="ARBA00022729"/>
    </source>
</evidence>
<dbReference type="InterPro" id="IPR051743">
    <property type="entry name" value="TAFA_chemokine-like"/>
</dbReference>
<accession>A0ABP0FY11</accession>
<keyword evidence="5" id="KW-1185">Reference proteome</keyword>
<dbReference type="Proteomes" id="UP001642483">
    <property type="component" value="Unassembled WGS sequence"/>
</dbReference>
<reference evidence="4 5" key="1">
    <citation type="submission" date="2024-02" db="EMBL/GenBank/DDBJ databases">
        <authorList>
            <person name="Daric V."/>
            <person name="Darras S."/>
        </authorList>
    </citation>
    <scope>NUCLEOTIDE SEQUENCE [LARGE SCALE GENOMIC DNA]</scope>
</reference>
<evidence type="ECO:0000256" key="1">
    <source>
        <dbReference type="ARBA" id="ARBA00006101"/>
    </source>
</evidence>
<proteinExistence type="inferred from homology"/>